<keyword evidence="2" id="KW-1185">Reference proteome</keyword>
<dbReference type="EMBL" id="OZ034835">
    <property type="protein sequence ID" value="CAL1676878.1"/>
    <property type="molecule type" value="Genomic_DNA"/>
</dbReference>
<organism evidence="1 2">
    <name type="scientific">Lasius platythorax</name>
    <dbReference type="NCBI Taxonomy" id="488582"/>
    <lineage>
        <taxon>Eukaryota</taxon>
        <taxon>Metazoa</taxon>
        <taxon>Ecdysozoa</taxon>
        <taxon>Arthropoda</taxon>
        <taxon>Hexapoda</taxon>
        <taxon>Insecta</taxon>
        <taxon>Pterygota</taxon>
        <taxon>Neoptera</taxon>
        <taxon>Endopterygota</taxon>
        <taxon>Hymenoptera</taxon>
        <taxon>Apocrita</taxon>
        <taxon>Aculeata</taxon>
        <taxon>Formicoidea</taxon>
        <taxon>Formicidae</taxon>
        <taxon>Formicinae</taxon>
        <taxon>Lasius</taxon>
        <taxon>Lasius</taxon>
    </lineage>
</organism>
<proteinExistence type="predicted"/>
<dbReference type="AlphaFoldDB" id="A0AAV2NA77"/>
<gene>
    <name evidence="1" type="ORF">LPLAT_LOCUS2980</name>
</gene>
<reference evidence="1" key="1">
    <citation type="submission" date="2024-04" db="EMBL/GenBank/DDBJ databases">
        <authorList>
            <consortium name="Molecular Ecology Group"/>
        </authorList>
    </citation>
    <scope>NUCLEOTIDE SEQUENCE</scope>
</reference>
<evidence type="ECO:0000313" key="2">
    <source>
        <dbReference type="Proteomes" id="UP001497644"/>
    </source>
</evidence>
<name>A0AAV2NA77_9HYME</name>
<protein>
    <submittedName>
        <fullName evidence="1">Uncharacterized protein</fullName>
    </submittedName>
</protein>
<accession>A0AAV2NA77</accession>
<sequence>MQLNAKCTAQNTVSHCKFRVKVSRDRGPPSQNRLPLLPPNNSFRPDGIISRSIEVSTIDPNSFKISEYDLPESNLEHSAPTVTANRKLSALKIQTWKVIEVEAWTVKASVKNSKRGSRLNNDCSDAVRDVGRRREVLREADERKVQKGCRGGFPLSMRKMADSTDREAASCSRLLRKS</sequence>
<evidence type="ECO:0000313" key="1">
    <source>
        <dbReference type="EMBL" id="CAL1676878.1"/>
    </source>
</evidence>
<dbReference type="Proteomes" id="UP001497644">
    <property type="component" value="Chromosome 12"/>
</dbReference>